<comment type="caution">
    <text evidence="1">The sequence shown here is derived from an EMBL/GenBank/DDBJ whole genome shotgun (WGS) entry which is preliminary data.</text>
</comment>
<organism evidence="1 2">
    <name type="scientific">Peronosclerospora sorghi</name>
    <dbReference type="NCBI Taxonomy" id="230839"/>
    <lineage>
        <taxon>Eukaryota</taxon>
        <taxon>Sar</taxon>
        <taxon>Stramenopiles</taxon>
        <taxon>Oomycota</taxon>
        <taxon>Peronosporomycetes</taxon>
        <taxon>Peronosporales</taxon>
        <taxon>Peronosporaceae</taxon>
        <taxon>Peronosclerospora</taxon>
    </lineage>
</organism>
<name>A0ACC0WFM3_9STRA</name>
<gene>
    <name evidence="1" type="ORF">PsorP6_017802</name>
</gene>
<reference evidence="1 2" key="1">
    <citation type="journal article" date="2022" name="bioRxiv">
        <title>The genome of the oomycete Peronosclerospora sorghi, a cosmopolitan pathogen of maize and sorghum, is inflated with dispersed pseudogenes.</title>
        <authorList>
            <person name="Fletcher K."/>
            <person name="Martin F."/>
            <person name="Isakeit T."/>
            <person name="Cavanaugh K."/>
            <person name="Magill C."/>
            <person name="Michelmore R."/>
        </authorList>
    </citation>
    <scope>NUCLEOTIDE SEQUENCE [LARGE SCALE GENOMIC DNA]</scope>
    <source>
        <strain evidence="1">P6</strain>
    </source>
</reference>
<accession>A0ACC0WFM3</accession>
<dbReference type="Proteomes" id="UP001163321">
    <property type="component" value="Chromosome 2"/>
</dbReference>
<dbReference type="EMBL" id="CM047581">
    <property type="protein sequence ID" value="KAI9916895.1"/>
    <property type="molecule type" value="Genomic_DNA"/>
</dbReference>
<evidence type="ECO:0000313" key="2">
    <source>
        <dbReference type="Proteomes" id="UP001163321"/>
    </source>
</evidence>
<proteinExistence type="predicted"/>
<evidence type="ECO:0000313" key="1">
    <source>
        <dbReference type="EMBL" id="KAI9916895.1"/>
    </source>
</evidence>
<sequence length="68" mass="8172">MWMVLQRLYVLWLTLVRRGYACVQYKLRIKFVLKIARPDEDNFADVFHSFGNHRVSLLCIRKVVQCDV</sequence>
<keyword evidence="2" id="KW-1185">Reference proteome</keyword>
<protein>
    <submittedName>
        <fullName evidence="1">Uncharacterized protein</fullName>
    </submittedName>
</protein>